<dbReference type="OMA" id="FHTINFP"/>
<comment type="caution">
    <text evidence="1">The sequence shown here is derived from an EMBL/GenBank/DDBJ whole genome shotgun (WGS) entry which is preliminary data.</text>
</comment>
<reference evidence="1" key="1">
    <citation type="submission" date="2021-01" db="EMBL/GenBank/DDBJ databases">
        <authorList>
            <consortium name="Genoscope - CEA"/>
            <person name="William W."/>
        </authorList>
    </citation>
    <scope>NUCLEOTIDE SEQUENCE</scope>
</reference>
<sequence length="181" mass="21035">MRIQIQDCSSISTFRNGILGFQLKFGSQKQSQQTSNRTTLKRQFKMSDQQFKKTQRLALLQSRSILGILANLPLSQEIPSFNKHMKIAYNTENSTIPTHFHTINFPVIPCSSKKVTYLYMQVHYQKEIIFSPQPKLAQKPFTEREDAEMNTLHQIQKSFRNRTKASSQITETLEYIICTVN</sequence>
<accession>A0A8S1UB35</accession>
<keyword evidence="2" id="KW-1185">Reference proteome</keyword>
<dbReference type="AlphaFoldDB" id="A0A8S1UB35"/>
<dbReference type="Proteomes" id="UP000683925">
    <property type="component" value="Unassembled WGS sequence"/>
</dbReference>
<evidence type="ECO:0000313" key="1">
    <source>
        <dbReference type="EMBL" id="CAD8162165.1"/>
    </source>
</evidence>
<proteinExistence type="predicted"/>
<name>A0A8S1UB35_PAROT</name>
<organism evidence="1 2">
    <name type="scientific">Paramecium octaurelia</name>
    <dbReference type="NCBI Taxonomy" id="43137"/>
    <lineage>
        <taxon>Eukaryota</taxon>
        <taxon>Sar</taxon>
        <taxon>Alveolata</taxon>
        <taxon>Ciliophora</taxon>
        <taxon>Intramacronucleata</taxon>
        <taxon>Oligohymenophorea</taxon>
        <taxon>Peniculida</taxon>
        <taxon>Parameciidae</taxon>
        <taxon>Paramecium</taxon>
    </lineage>
</organism>
<protein>
    <submittedName>
        <fullName evidence="1">Uncharacterized protein</fullName>
    </submittedName>
</protein>
<gene>
    <name evidence="1" type="ORF">POCTA_138.1.T0410108</name>
</gene>
<dbReference type="OrthoDB" id="293504at2759"/>
<dbReference type="EMBL" id="CAJJDP010000041">
    <property type="protein sequence ID" value="CAD8162165.1"/>
    <property type="molecule type" value="Genomic_DNA"/>
</dbReference>
<evidence type="ECO:0000313" key="2">
    <source>
        <dbReference type="Proteomes" id="UP000683925"/>
    </source>
</evidence>